<gene>
    <name evidence="18" type="ORF">SAMN02746062_00188</name>
</gene>
<comment type="subcellular location">
    <subcellularLocation>
        <location evidence="1">Cell outer membrane</location>
        <topology evidence="1">Multi-pass membrane protein</topology>
    </subcellularLocation>
</comment>
<dbReference type="PANTHER" id="PTHR33619:SF3">
    <property type="entry name" value="POLYSACCHARIDE EXPORT PROTEIN GFCE-RELATED"/>
    <property type="match status" value="1"/>
</dbReference>
<dbReference type="InterPro" id="IPR049712">
    <property type="entry name" value="Poly_export"/>
</dbReference>
<comment type="similarity">
    <text evidence="2">Belongs to the BexD/CtrA/VexA family.</text>
</comment>
<evidence type="ECO:0000256" key="12">
    <source>
        <dbReference type="ARBA" id="ARBA00023139"/>
    </source>
</evidence>
<keyword evidence="8" id="KW-0625">Polysaccharide transport</keyword>
<dbReference type="AlphaFoldDB" id="A0A286E2E3"/>
<feature type="domain" description="SLBB" evidence="17">
    <location>
        <begin position="271"/>
        <end position="368"/>
    </location>
</feature>
<name>A0A286E2E3_9NEIS</name>
<keyword evidence="5" id="KW-0762">Sugar transport</keyword>
<dbReference type="Pfam" id="PF22461">
    <property type="entry name" value="SLBB_2"/>
    <property type="match status" value="1"/>
</dbReference>
<keyword evidence="4" id="KW-1134">Transmembrane beta strand</keyword>
<evidence type="ECO:0000256" key="8">
    <source>
        <dbReference type="ARBA" id="ARBA00023047"/>
    </source>
</evidence>
<feature type="signal peptide" evidence="15">
    <location>
        <begin position="1"/>
        <end position="27"/>
    </location>
</feature>
<evidence type="ECO:0000256" key="5">
    <source>
        <dbReference type="ARBA" id="ARBA00022597"/>
    </source>
</evidence>
<evidence type="ECO:0000256" key="3">
    <source>
        <dbReference type="ARBA" id="ARBA00022448"/>
    </source>
</evidence>
<keyword evidence="11" id="KW-0472">Membrane</keyword>
<protein>
    <submittedName>
        <fullName evidence="18">Polysaccharide export outer membrane protein</fullName>
    </submittedName>
</protein>
<dbReference type="InterPro" id="IPR054765">
    <property type="entry name" value="SLBB_dom"/>
</dbReference>
<evidence type="ECO:0000256" key="9">
    <source>
        <dbReference type="ARBA" id="ARBA00023065"/>
    </source>
</evidence>
<evidence type="ECO:0000256" key="11">
    <source>
        <dbReference type="ARBA" id="ARBA00023136"/>
    </source>
</evidence>
<evidence type="ECO:0000256" key="14">
    <source>
        <dbReference type="ARBA" id="ARBA00023288"/>
    </source>
</evidence>
<evidence type="ECO:0000256" key="15">
    <source>
        <dbReference type="SAM" id="SignalP"/>
    </source>
</evidence>
<accession>A0A286E2E3</accession>
<dbReference type="Gene3D" id="3.30.1950.10">
    <property type="entry name" value="wza like domain"/>
    <property type="match status" value="1"/>
</dbReference>
<evidence type="ECO:0000256" key="7">
    <source>
        <dbReference type="ARBA" id="ARBA00022729"/>
    </source>
</evidence>
<dbReference type="Proteomes" id="UP000219669">
    <property type="component" value="Unassembled WGS sequence"/>
</dbReference>
<evidence type="ECO:0000256" key="13">
    <source>
        <dbReference type="ARBA" id="ARBA00023237"/>
    </source>
</evidence>
<evidence type="ECO:0000256" key="2">
    <source>
        <dbReference type="ARBA" id="ARBA00009450"/>
    </source>
</evidence>
<keyword evidence="13" id="KW-0998">Cell outer membrane</keyword>
<dbReference type="Gene3D" id="3.10.560.10">
    <property type="entry name" value="Outer membrane lipoprotein wza domain like"/>
    <property type="match status" value="2"/>
</dbReference>
<dbReference type="GO" id="GO:0046930">
    <property type="term" value="C:pore complex"/>
    <property type="evidence" value="ECO:0007669"/>
    <property type="project" value="UniProtKB-KW"/>
</dbReference>
<keyword evidence="6" id="KW-0812">Transmembrane</keyword>
<dbReference type="GO" id="GO:0006811">
    <property type="term" value="P:monoatomic ion transport"/>
    <property type="evidence" value="ECO:0007669"/>
    <property type="project" value="UniProtKB-KW"/>
</dbReference>
<feature type="domain" description="Polysaccharide export protein N-terminal" evidence="16">
    <location>
        <begin position="89"/>
        <end position="179"/>
    </location>
</feature>
<evidence type="ECO:0000259" key="16">
    <source>
        <dbReference type="Pfam" id="PF02563"/>
    </source>
</evidence>
<dbReference type="EMBL" id="OCNF01000001">
    <property type="protein sequence ID" value="SOD65076.1"/>
    <property type="molecule type" value="Genomic_DNA"/>
</dbReference>
<evidence type="ECO:0000256" key="6">
    <source>
        <dbReference type="ARBA" id="ARBA00022692"/>
    </source>
</evidence>
<dbReference type="Pfam" id="PF02563">
    <property type="entry name" value="Poly_export"/>
    <property type="match status" value="1"/>
</dbReference>
<evidence type="ECO:0000256" key="10">
    <source>
        <dbReference type="ARBA" id="ARBA00023114"/>
    </source>
</evidence>
<dbReference type="GO" id="GO:0015288">
    <property type="term" value="F:porin activity"/>
    <property type="evidence" value="ECO:0007669"/>
    <property type="project" value="UniProtKB-KW"/>
</dbReference>
<evidence type="ECO:0000256" key="1">
    <source>
        <dbReference type="ARBA" id="ARBA00004571"/>
    </source>
</evidence>
<keyword evidence="19" id="KW-1185">Reference proteome</keyword>
<keyword evidence="3" id="KW-0813">Transport</keyword>
<keyword evidence="7 15" id="KW-0732">Signal</keyword>
<sequence>MFVMTTRFTTKMLPLCVAVTVLLSACGAYLPASGPTAKGVNEINVSASENPAALPKVEIIDVDDALSQQLYLSQPKQSLADLGNATVGSADVVNAGDVLEIGIWESPPALLFGGALNSMGSGTAQHINLPPQMVSESGKVSVPFLGAIVVRGKTPEQIQKDIVSRLKRMANQPQALVRVAQNHSANVTVIGAGKSVRMPLTPHRERVLDAIAAVGGTNSDVRDVSVQFTRQNQVRTVSLEDLTESPSQNIYLRPNDVITLKTNPLSFTAFGALGRNQQFRFSAKGLNLGEALSTAGGLLDNRADASGVFVFRHQPLYALPQQAQQNWLAQGYRANMEVPVVYRLNLRNAQSLFWLQRFPIQDKDMIYVANAPASELQKFLHLIFSPIVGGANSVQNLSH</sequence>
<evidence type="ECO:0000313" key="18">
    <source>
        <dbReference type="EMBL" id="SOD65076.1"/>
    </source>
</evidence>
<dbReference type="GO" id="GO:0009279">
    <property type="term" value="C:cell outer membrane"/>
    <property type="evidence" value="ECO:0007669"/>
    <property type="project" value="UniProtKB-SubCell"/>
</dbReference>
<reference evidence="18 19" key="1">
    <citation type="submission" date="2017-09" db="EMBL/GenBank/DDBJ databases">
        <authorList>
            <person name="Ehlers B."/>
            <person name="Leendertz F.H."/>
        </authorList>
    </citation>
    <scope>NUCLEOTIDE SEQUENCE [LARGE SCALE GENOMIC DNA]</scope>
    <source>
        <strain evidence="18 19">DSM 16848</strain>
    </source>
</reference>
<evidence type="ECO:0000259" key="17">
    <source>
        <dbReference type="Pfam" id="PF22461"/>
    </source>
</evidence>
<dbReference type="PANTHER" id="PTHR33619">
    <property type="entry name" value="POLYSACCHARIDE EXPORT PROTEIN GFCE-RELATED"/>
    <property type="match status" value="1"/>
</dbReference>
<organism evidence="18 19">
    <name type="scientific">Alysiella filiformis DSM 16848</name>
    <dbReference type="NCBI Taxonomy" id="1120981"/>
    <lineage>
        <taxon>Bacteria</taxon>
        <taxon>Pseudomonadati</taxon>
        <taxon>Pseudomonadota</taxon>
        <taxon>Betaproteobacteria</taxon>
        <taxon>Neisseriales</taxon>
        <taxon>Neisseriaceae</taxon>
        <taxon>Alysiella</taxon>
    </lineage>
</organism>
<evidence type="ECO:0000313" key="19">
    <source>
        <dbReference type="Proteomes" id="UP000219669"/>
    </source>
</evidence>
<proteinExistence type="inferred from homology"/>
<dbReference type="GO" id="GO:0015159">
    <property type="term" value="F:polysaccharide transmembrane transporter activity"/>
    <property type="evidence" value="ECO:0007669"/>
    <property type="project" value="InterPro"/>
</dbReference>
<keyword evidence="10" id="KW-0626">Porin</keyword>
<dbReference type="InterPro" id="IPR003715">
    <property type="entry name" value="Poly_export_N"/>
</dbReference>
<feature type="chain" id="PRO_5012651226" evidence="15">
    <location>
        <begin position="28"/>
        <end position="399"/>
    </location>
</feature>
<keyword evidence="12" id="KW-0564">Palmitate</keyword>
<keyword evidence="14" id="KW-0449">Lipoprotein</keyword>
<evidence type="ECO:0000256" key="4">
    <source>
        <dbReference type="ARBA" id="ARBA00022452"/>
    </source>
</evidence>
<keyword evidence="9" id="KW-0406">Ion transport</keyword>
<dbReference type="PROSITE" id="PS51257">
    <property type="entry name" value="PROKAR_LIPOPROTEIN"/>
    <property type="match status" value="1"/>
</dbReference>